<keyword evidence="3" id="KW-1003">Cell membrane</keyword>
<dbReference type="AlphaFoldDB" id="A0A0C1VLD1"/>
<feature type="transmembrane region" description="Helical" evidence="7">
    <location>
        <begin position="308"/>
        <end position="330"/>
    </location>
</feature>
<evidence type="ECO:0000259" key="8">
    <source>
        <dbReference type="Pfam" id="PF02687"/>
    </source>
</evidence>
<dbReference type="GO" id="GO:0098797">
    <property type="term" value="C:plasma membrane protein complex"/>
    <property type="evidence" value="ECO:0007669"/>
    <property type="project" value="TreeGrafter"/>
</dbReference>
<accession>A0A0C1VLD1</accession>
<dbReference type="Pfam" id="PF02687">
    <property type="entry name" value="FtsX"/>
    <property type="match status" value="1"/>
</dbReference>
<comment type="caution">
    <text evidence="10">The sequence shown here is derived from an EMBL/GenBank/DDBJ whole genome shotgun (WGS) entry which is preliminary data.</text>
</comment>
<evidence type="ECO:0000256" key="4">
    <source>
        <dbReference type="ARBA" id="ARBA00022692"/>
    </source>
</evidence>
<organism evidence="10 11">
    <name type="scientific">Vibrio owensii CAIM 1854 = LMG 25443</name>
    <dbReference type="NCBI Taxonomy" id="1229493"/>
    <lineage>
        <taxon>Bacteria</taxon>
        <taxon>Pseudomonadati</taxon>
        <taxon>Pseudomonadota</taxon>
        <taxon>Gammaproteobacteria</taxon>
        <taxon>Vibrionales</taxon>
        <taxon>Vibrionaceae</taxon>
        <taxon>Vibrio</taxon>
    </lineage>
</organism>
<dbReference type="PANTHER" id="PTHR30489">
    <property type="entry name" value="LIPOPROTEIN-RELEASING SYSTEM TRANSMEMBRANE PROTEIN LOLE"/>
    <property type="match status" value="1"/>
</dbReference>
<feature type="domain" description="ABC3 transporter permease C-terminal" evidence="8">
    <location>
        <begin position="266"/>
        <end position="398"/>
    </location>
</feature>
<evidence type="ECO:0000256" key="1">
    <source>
        <dbReference type="ARBA" id="ARBA00004651"/>
    </source>
</evidence>
<protein>
    <submittedName>
        <fullName evidence="10">ABC transporter substrate-binding protein</fullName>
    </submittedName>
</protein>
<name>A0A0C1VLD1_9VIBR</name>
<evidence type="ECO:0000256" key="5">
    <source>
        <dbReference type="ARBA" id="ARBA00022989"/>
    </source>
</evidence>
<dbReference type="RefSeq" id="WP_020198043.1">
    <property type="nucleotide sequence ID" value="NZ_BAOH01000200.1"/>
</dbReference>
<evidence type="ECO:0000256" key="6">
    <source>
        <dbReference type="ARBA" id="ARBA00023136"/>
    </source>
</evidence>
<evidence type="ECO:0000313" key="10">
    <source>
        <dbReference type="EMBL" id="KIF50623.1"/>
    </source>
</evidence>
<dbReference type="InterPro" id="IPR003838">
    <property type="entry name" value="ABC3_permease_C"/>
</dbReference>
<gene>
    <name evidence="10" type="ORF">H735_24010</name>
</gene>
<dbReference type="Pfam" id="PF12704">
    <property type="entry name" value="MacB_PCD"/>
    <property type="match status" value="1"/>
</dbReference>
<feature type="transmembrane region" description="Helical" evidence="7">
    <location>
        <begin position="267"/>
        <end position="287"/>
    </location>
</feature>
<dbReference type="InterPro" id="IPR051447">
    <property type="entry name" value="Lipoprotein-release_system"/>
</dbReference>
<sequence length="409" mass="44954">MLVKLAWRNLWRQKRRTLLTASALALVLFLSLITRAFQEGSYTSNIKNAAKFYTGLIQLQNPEFGDSSSIDDVLPQTNTFISAVKNNPNIDVVLPRVESFALAAKDERSKGVMVLGVEPEAENQYSNISDKLIEGSYIQSGQKSVLVGGGLANYLQLKVGDELVLYGAGYRGQTAAGLYQISGILHFPVQQLDSQLVYMPLDTAQNLYSLNDQVTAWVLNTESLRALPNTVEQLKAEYGKNVAVKDWKELSPEMAQQIALDKAGGIFLIYILYGIVGFGLFATILMTTLERQREFAVMLATGMLRSKLVLLLTIESLFMSVIGIIIGLIVSAPVLGYFYFNPIEITGDAAKLMRESGFEPIVPVSLDPHLMLNQIAVVLLILLLCLLYPMVRMLRMPIAAGLKGGTHAG</sequence>
<evidence type="ECO:0000256" key="2">
    <source>
        <dbReference type="ARBA" id="ARBA00005236"/>
    </source>
</evidence>
<proteinExistence type="inferred from homology"/>
<keyword evidence="6 7" id="KW-0472">Membrane</keyword>
<comment type="subcellular location">
    <subcellularLocation>
        <location evidence="1">Cell membrane</location>
        <topology evidence="1">Multi-pass membrane protein</topology>
    </subcellularLocation>
</comment>
<dbReference type="PANTHER" id="PTHR30489:SF0">
    <property type="entry name" value="LIPOPROTEIN-RELEASING SYSTEM TRANSMEMBRANE PROTEIN LOLE"/>
    <property type="match status" value="1"/>
</dbReference>
<evidence type="ECO:0000256" key="3">
    <source>
        <dbReference type="ARBA" id="ARBA00022475"/>
    </source>
</evidence>
<keyword evidence="4 7" id="KW-0812">Transmembrane</keyword>
<evidence type="ECO:0000256" key="7">
    <source>
        <dbReference type="SAM" id="Phobius"/>
    </source>
</evidence>
<evidence type="ECO:0000259" key="9">
    <source>
        <dbReference type="Pfam" id="PF12704"/>
    </source>
</evidence>
<dbReference type="GO" id="GO:0044874">
    <property type="term" value="P:lipoprotein localization to outer membrane"/>
    <property type="evidence" value="ECO:0007669"/>
    <property type="project" value="TreeGrafter"/>
</dbReference>
<feature type="transmembrane region" description="Helical" evidence="7">
    <location>
        <begin position="370"/>
        <end position="388"/>
    </location>
</feature>
<keyword evidence="5 7" id="KW-1133">Transmembrane helix</keyword>
<dbReference type="EMBL" id="JPRD01000049">
    <property type="protein sequence ID" value="KIF50623.1"/>
    <property type="molecule type" value="Genomic_DNA"/>
</dbReference>
<reference evidence="10 11" key="1">
    <citation type="submission" date="2014-07" db="EMBL/GenBank/DDBJ databases">
        <title>Unique and conserved regions in Vibrio harveyi and related species in comparison with the shrimp pathogen Vibrio harveyi CAIM 1792.</title>
        <authorList>
            <person name="Espinoza-Valles I."/>
            <person name="Vora G."/>
            <person name="Leekitcharoenphon P."/>
            <person name="Ussery D."/>
            <person name="Hoj L."/>
            <person name="Gomez-Gil B."/>
        </authorList>
    </citation>
    <scope>NUCLEOTIDE SEQUENCE [LARGE SCALE GENOMIC DNA]</scope>
    <source>
        <strain evidence="11">CAIM 1854 / LMG 25443</strain>
    </source>
</reference>
<evidence type="ECO:0000313" key="11">
    <source>
        <dbReference type="Proteomes" id="UP000031586"/>
    </source>
</evidence>
<feature type="domain" description="MacB-like periplasmic core" evidence="9">
    <location>
        <begin position="17"/>
        <end position="235"/>
    </location>
</feature>
<dbReference type="Proteomes" id="UP000031586">
    <property type="component" value="Unassembled WGS sequence"/>
</dbReference>
<dbReference type="PATRIC" id="fig|1229493.5.peg.4206"/>
<dbReference type="InterPro" id="IPR025857">
    <property type="entry name" value="MacB_PCD"/>
</dbReference>
<comment type="similarity">
    <text evidence="2">Belongs to the ABC-4 integral membrane protein family. LolC/E subfamily.</text>
</comment>